<dbReference type="PIRSF" id="PIRSF036492">
    <property type="entry name" value="ALDH"/>
    <property type="match status" value="1"/>
</dbReference>
<sequence length="477" mass="53067">MQAIADTDVKNVIHEAFKLHHDSLHVMRTEPLRQRKVYLKKLRDWIHANRTLIHEAAYNDFKKPAVEVDGTEIFHVLSEIKLAVSSLETWAQPRKVDAPITMLGTRSYIQPEPRGICLIISPWNYPFSLAVGPLVSAIAAGNSVILKPSELTPHVSAVLSRMVKDIFPVNRVSVFEGGPEVSQHLLKLPFDHIFFTGSPAIGKVVMKAAAENLTSVTLELGGKSPTIVTASANIKEAAQRIAVAKFINNGQTCVAPDYILVDESVKQSLIEELKLYIRKHFAAGGDVFDTSASYCRIVNEKHFSRVNELLKDTLYHGAKLEFGGSIDEATRFIHPVILSHVPVDARLMEEEIFGPILPVISYTHIDEAVQIINTKPKALALYIFTRSKSDRRKIIQETSSGAICINDCAVHFLQHNLPFGGVNNSGIGSSHGYFGFQAFSHDKPVMKQKGGFTSIQPFYPPYTSLSKKLMDWFLKLF</sequence>
<dbReference type="InterPro" id="IPR016161">
    <property type="entry name" value="Ald_DH/histidinol_DH"/>
</dbReference>
<gene>
    <name evidence="8" type="ORF">ACFQ21_24170</name>
</gene>
<keyword evidence="9" id="KW-1185">Reference proteome</keyword>
<dbReference type="InterPro" id="IPR015590">
    <property type="entry name" value="Aldehyde_DH_dom"/>
</dbReference>
<dbReference type="RefSeq" id="WP_377583544.1">
    <property type="nucleotide sequence ID" value="NZ_JBHTKA010000008.1"/>
</dbReference>
<dbReference type="PANTHER" id="PTHR43570">
    <property type="entry name" value="ALDEHYDE DEHYDROGENASE"/>
    <property type="match status" value="1"/>
</dbReference>
<dbReference type="InterPro" id="IPR029510">
    <property type="entry name" value="Ald_DH_CS_GLU"/>
</dbReference>
<dbReference type="PANTHER" id="PTHR43570:SF20">
    <property type="entry name" value="ALDEHYDE DEHYDROGENASE ALDX-RELATED"/>
    <property type="match status" value="1"/>
</dbReference>
<feature type="active site" evidence="5">
    <location>
        <position position="219"/>
    </location>
</feature>
<evidence type="ECO:0000313" key="9">
    <source>
        <dbReference type="Proteomes" id="UP001597112"/>
    </source>
</evidence>
<keyword evidence="2 4" id="KW-0560">Oxidoreductase</keyword>
<evidence type="ECO:0000256" key="4">
    <source>
        <dbReference type="PIRNR" id="PIRNR036492"/>
    </source>
</evidence>
<keyword evidence="3" id="KW-0520">NAD</keyword>
<evidence type="ECO:0000256" key="5">
    <source>
        <dbReference type="PROSITE-ProRule" id="PRU10007"/>
    </source>
</evidence>
<dbReference type="InterPro" id="IPR016162">
    <property type="entry name" value="Ald_DH_N"/>
</dbReference>
<name>A0ABW3K8Z6_9BACT</name>
<dbReference type="InterPro" id="IPR012394">
    <property type="entry name" value="Aldehyde_DH_NAD(P)"/>
</dbReference>
<protein>
    <recommendedName>
        <fullName evidence="4">Aldehyde dehydrogenase</fullName>
    </recommendedName>
</protein>
<dbReference type="Pfam" id="PF00171">
    <property type="entry name" value="Aldedh"/>
    <property type="match status" value="1"/>
</dbReference>
<dbReference type="Proteomes" id="UP001597112">
    <property type="component" value="Unassembled WGS sequence"/>
</dbReference>
<dbReference type="SUPFAM" id="SSF53720">
    <property type="entry name" value="ALDH-like"/>
    <property type="match status" value="1"/>
</dbReference>
<evidence type="ECO:0000259" key="7">
    <source>
        <dbReference type="Pfam" id="PF00171"/>
    </source>
</evidence>
<evidence type="ECO:0000313" key="8">
    <source>
        <dbReference type="EMBL" id="MFD1002442.1"/>
    </source>
</evidence>
<feature type="domain" description="Aldehyde dehydrogenase" evidence="7">
    <location>
        <begin position="13"/>
        <end position="443"/>
    </location>
</feature>
<accession>A0ABW3K8Z6</accession>
<proteinExistence type="inferred from homology"/>
<organism evidence="8 9">
    <name type="scientific">Ohtaekwangia kribbensis</name>
    <dbReference type="NCBI Taxonomy" id="688913"/>
    <lineage>
        <taxon>Bacteria</taxon>
        <taxon>Pseudomonadati</taxon>
        <taxon>Bacteroidota</taxon>
        <taxon>Cytophagia</taxon>
        <taxon>Cytophagales</taxon>
        <taxon>Fulvivirgaceae</taxon>
        <taxon>Ohtaekwangia</taxon>
    </lineage>
</organism>
<reference evidence="9" key="1">
    <citation type="journal article" date="2019" name="Int. J. Syst. Evol. Microbiol.">
        <title>The Global Catalogue of Microorganisms (GCM) 10K type strain sequencing project: providing services to taxonomists for standard genome sequencing and annotation.</title>
        <authorList>
            <consortium name="The Broad Institute Genomics Platform"/>
            <consortium name="The Broad Institute Genome Sequencing Center for Infectious Disease"/>
            <person name="Wu L."/>
            <person name="Ma J."/>
        </authorList>
    </citation>
    <scope>NUCLEOTIDE SEQUENCE [LARGE SCALE GENOMIC DNA]</scope>
    <source>
        <strain evidence="9">CCUG 58938</strain>
    </source>
</reference>
<evidence type="ECO:0000256" key="6">
    <source>
        <dbReference type="RuleBase" id="RU003345"/>
    </source>
</evidence>
<dbReference type="PROSITE" id="PS00070">
    <property type="entry name" value="ALDEHYDE_DEHYDR_CYS"/>
    <property type="match status" value="1"/>
</dbReference>
<dbReference type="Gene3D" id="3.40.605.10">
    <property type="entry name" value="Aldehyde Dehydrogenase, Chain A, domain 1"/>
    <property type="match status" value="1"/>
</dbReference>
<evidence type="ECO:0000256" key="3">
    <source>
        <dbReference type="ARBA" id="ARBA00023027"/>
    </source>
</evidence>
<evidence type="ECO:0000256" key="1">
    <source>
        <dbReference type="ARBA" id="ARBA00009986"/>
    </source>
</evidence>
<evidence type="ECO:0000256" key="2">
    <source>
        <dbReference type="ARBA" id="ARBA00023002"/>
    </source>
</evidence>
<comment type="similarity">
    <text evidence="1 4 6">Belongs to the aldehyde dehydrogenase family.</text>
</comment>
<dbReference type="InterPro" id="IPR016160">
    <property type="entry name" value="Ald_DH_CS_CYS"/>
</dbReference>
<dbReference type="PROSITE" id="PS00687">
    <property type="entry name" value="ALDEHYDE_DEHYDR_GLU"/>
    <property type="match status" value="1"/>
</dbReference>
<dbReference type="InterPro" id="IPR016163">
    <property type="entry name" value="Ald_DH_C"/>
</dbReference>
<comment type="caution">
    <text evidence="8">The sequence shown here is derived from an EMBL/GenBank/DDBJ whole genome shotgun (WGS) entry which is preliminary data.</text>
</comment>
<dbReference type="Gene3D" id="3.40.309.10">
    <property type="entry name" value="Aldehyde Dehydrogenase, Chain A, domain 2"/>
    <property type="match status" value="1"/>
</dbReference>
<dbReference type="EMBL" id="JBHTKA010000008">
    <property type="protein sequence ID" value="MFD1002442.1"/>
    <property type="molecule type" value="Genomic_DNA"/>
</dbReference>
<dbReference type="CDD" id="cd07134">
    <property type="entry name" value="ALDH_AlkH-like"/>
    <property type="match status" value="1"/>
</dbReference>